<dbReference type="Gene3D" id="3.30.70.1700">
    <property type="entry name" value="Phage minor tail protein U"/>
    <property type="match status" value="1"/>
</dbReference>
<protein>
    <submittedName>
        <fullName evidence="1">Uncharacterized protein</fullName>
    </submittedName>
</protein>
<name>A0A4R2P723_RHOSA</name>
<evidence type="ECO:0000313" key="2">
    <source>
        <dbReference type="Proteomes" id="UP000295399"/>
    </source>
</evidence>
<evidence type="ECO:0000313" key="1">
    <source>
        <dbReference type="EMBL" id="TCP30048.1"/>
    </source>
</evidence>
<comment type="caution">
    <text evidence="1">The sequence shown here is derived from an EMBL/GenBank/DDBJ whole genome shotgun (WGS) entry which is preliminary data.</text>
</comment>
<sequence>MTTAYHVRHAVCARLRDADPDRYPTLPRARVYPNRVRPLAVEALPAVGVYTLGETPQGEGDGGLFADHWRVRLALSVEVFGAGAEADDALDYLVAQVLALFRADPSLGGLVEDMTWIETEVGLDGDADRPVLATGLTFEVRYVQARDAAPALLSDLRVNVGAPFGPDAIDDYRQLG</sequence>
<dbReference type="Proteomes" id="UP000295399">
    <property type="component" value="Unassembled WGS sequence"/>
</dbReference>
<keyword evidence="2" id="KW-1185">Reference proteome</keyword>
<dbReference type="AlphaFoldDB" id="A0A4R2P723"/>
<proteinExistence type="predicted"/>
<dbReference type="OrthoDB" id="9785638at2"/>
<dbReference type="RefSeq" id="WP_132709559.1">
    <property type="nucleotide sequence ID" value="NZ_JACIGF010000016.1"/>
</dbReference>
<gene>
    <name evidence="1" type="ORF">EV659_11613</name>
</gene>
<dbReference type="EMBL" id="SLXO01000016">
    <property type="protein sequence ID" value="TCP30048.1"/>
    <property type="molecule type" value="Genomic_DNA"/>
</dbReference>
<accession>A0A4R2P723</accession>
<dbReference type="InParanoid" id="A0A4R2P723"/>
<reference evidence="1 2" key="1">
    <citation type="submission" date="2019-03" db="EMBL/GenBank/DDBJ databases">
        <title>Genomic Encyclopedia of Type Strains, Phase IV (KMG-IV): sequencing the most valuable type-strain genomes for metagenomic binning, comparative biology and taxonomic classification.</title>
        <authorList>
            <person name="Goeker M."/>
        </authorList>
    </citation>
    <scope>NUCLEOTIDE SEQUENCE [LARGE SCALE GENOMIC DNA]</scope>
    <source>
        <strain evidence="1 2">DSM 2132</strain>
    </source>
</reference>
<dbReference type="InterPro" id="IPR038512">
    <property type="entry name" value="GpU-like_sf"/>
</dbReference>
<organism evidence="1 2">
    <name type="scientific">Rhodothalassium salexigens DSM 2132</name>
    <dbReference type="NCBI Taxonomy" id="1188247"/>
    <lineage>
        <taxon>Bacteria</taxon>
        <taxon>Pseudomonadati</taxon>
        <taxon>Pseudomonadota</taxon>
        <taxon>Alphaproteobacteria</taxon>
        <taxon>Rhodothalassiales</taxon>
        <taxon>Rhodothalassiaceae</taxon>
        <taxon>Rhodothalassium</taxon>
    </lineage>
</organism>